<protein>
    <submittedName>
        <fullName evidence="2">Sugar kinase of the NBD/HSP70 family, may contain an N-terminal HTH domain</fullName>
    </submittedName>
</protein>
<evidence type="ECO:0000313" key="3">
    <source>
        <dbReference type="Proteomes" id="UP000199103"/>
    </source>
</evidence>
<evidence type="ECO:0000313" key="2">
    <source>
        <dbReference type="EMBL" id="SDS64602.1"/>
    </source>
</evidence>
<dbReference type="RefSeq" id="WP_091525283.1">
    <property type="nucleotide sequence ID" value="NZ_LT629772.1"/>
</dbReference>
<reference evidence="2 3" key="1">
    <citation type="submission" date="2016-10" db="EMBL/GenBank/DDBJ databases">
        <authorList>
            <person name="de Groot N.N."/>
        </authorList>
    </citation>
    <scope>NUCLEOTIDE SEQUENCE [LARGE SCALE GENOMIC DNA]</scope>
    <source>
        <strain evidence="2 3">DSM 21800</strain>
    </source>
</reference>
<organism evidence="2 3">
    <name type="scientific">Microlunatus soli</name>
    <dbReference type="NCBI Taxonomy" id="630515"/>
    <lineage>
        <taxon>Bacteria</taxon>
        <taxon>Bacillati</taxon>
        <taxon>Actinomycetota</taxon>
        <taxon>Actinomycetes</taxon>
        <taxon>Propionibacteriales</taxon>
        <taxon>Propionibacteriaceae</taxon>
        <taxon>Microlunatus</taxon>
    </lineage>
</organism>
<name>A0A1H1TWL4_9ACTN</name>
<dbReference type="Gene3D" id="1.10.10.10">
    <property type="entry name" value="Winged helix-like DNA-binding domain superfamily/Winged helix DNA-binding domain"/>
    <property type="match status" value="1"/>
</dbReference>
<accession>A0A1H1TWL4</accession>
<dbReference type="InterPro" id="IPR011991">
    <property type="entry name" value="ArsR-like_HTH"/>
</dbReference>
<dbReference type="Proteomes" id="UP000199103">
    <property type="component" value="Chromosome I"/>
</dbReference>
<dbReference type="OrthoDB" id="3225083at2"/>
<dbReference type="InterPro" id="IPR049874">
    <property type="entry name" value="ROK_cs"/>
</dbReference>
<dbReference type="InterPro" id="IPR043129">
    <property type="entry name" value="ATPase_NBD"/>
</dbReference>
<dbReference type="SUPFAM" id="SSF53067">
    <property type="entry name" value="Actin-like ATPase domain"/>
    <property type="match status" value="1"/>
</dbReference>
<dbReference type="CDD" id="cd00090">
    <property type="entry name" value="HTH_ARSR"/>
    <property type="match status" value="1"/>
</dbReference>
<dbReference type="PROSITE" id="PS01125">
    <property type="entry name" value="ROK"/>
    <property type="match status" value="1"/>
</dbReference>
<dbReference type="AlphaFoldDB" id="A0A1H1TWL4"/>
<keyword evidence="3" id="KW-1185">Reference proteome</keyword>
<proteinExistence type="inferred from homology"/>
<dbReference type="Pfam" id="PF00480">
    <property type="entry name" value="ROK"/>
    <property type="match status" value="1"/>
</dbReference>
<dbReference type="EMBL" id="LT629772">
    <property type="protein sequence ID" value="SDS64602.1"/>
    <property type="molecule type" value="Genomic_DNA"/>
</dbReference>
<evidence type="ECO:0000256" key="1">
    <source>
        <dbReference type="ARBA" id="ARBA00006479"/>
    </source>
</evidence>
<dbReference type="InterPro" id="IPR036388">
    <property type="entry name" value="WH-like_DNA-bd_sf"/>
</dbReference>
<dbReference type="PANTHER" id="PTHR18964">
    <property type="entry name" value="ROK (REPRESSOR, ORF, KINASE) FAMILY"/>
    <property type="match status" value="1"/>
</dbReference>
<dbReference type="PANTHER" id="PTHR18964:SF149">
    <property type="entry name" value="BIFUNCTIONAL UDP-N-ACETYLGLUCOSAMINE 2-EPIMERASE_N-ACETYLMANNOSAMINE KINASE"/>
    <property type="match status" value="1"/>
</dbReference>
<gene>
    <name evidence="2" type="ORF">SAMN04489812_2549</name>
</gene>
<dbReference type="STRING" id="630515.SAMN04489812_2549"/>
<dbReference type="Gene3D" id="3.30.420.40">
    <property type="match status" value="2"/>
</dbReference>
<dbReference type="InterPro" id="IPR000600">
    <property type="entry name" value="ROK"/>
</dbReference>
<dbReference type="SUPFAM" id="SSF46785">
    <property type="entry name" value="Winged helix' DNA-binding domain"/>
    <property type="match status" value="1"/>
</dbReference>
<dbReference type="GO" id="GO:0016301">
    <property type="term" value="F:kinase activity"/>
    <property type="evidence" value="ECO:0007669"/>
    <property type="project" value="UniProtKB-KW"/>
</dbReference>
<sequence>MRESVSTVPRSRRGRSFAETRGAILDLIRSSGEISRRDLARQSALTEATVSKAVKALLAEEIIVESGYAESTGGKRPILLRLVNSGRWAVGVILDHFRIVATLCGIDGSQVASVELPGAGHDDTDTVLNAVADAVHQLLESNGVAKDAVIGLGVAVSGRRIEDPAPGSAPSEAWWGQPFVADRLQELTGLDVLQENDANCAALGEFWSGRVPDDRDFALVYLADGVGVGMIINGDAYRGRSGHFGEIGHSFVDPSARPCWCGSVGCLDTVGTPEAIARAVLTSPDKKDEWELRSDDSPAVTYAKVAALAQAGEPVVRDAIEEAAGFLATALVSLVNTIDLDRIILAGPGLSVGADVYVEAVRTRIRTTYMSSIHPIEVQLREASADIAALGAAALVLHRHLTPQLNSQ</sequence>
<keyword evidence="2" id="KW-0418">Kinase</keyword>
<comment type="similarity">
    <text evidence="1">Belongs to the ROK (NagC/XylR) family.</text>
</comment>
<keyword evidence="2" id="KW-0808">Transferase</keyword>
<dbReference type="Pfam" id="PF13412">
    <property type="entry name" value="HTH_24"/>
    <property type="match status" value="1"/>
</dbReference>
<dbReference type="InterPro" id="IPR036390">
    <property type="entry name" value="WH_DNA-bd_sf"/>
</dbReference>